<dbReference type="EMBL" id="ABEU02000004">
    <property type="protein sequence ID" value="PNR55705.1"/>
    <property type="molecule type" value="Genomic_DNA"/>
</dbReference>
<accession>A0A2K1KPI7</accession>
<keyword evidence="3" id="KW-1185">Reference proteome</keyword>
<gene>
    <name evidence="1" type="ORF">PHYPA_006602</name>
</gene>
<dbReference type="Proteomes" id="UP000006727">
    <property type="component" value="Chromosome 4"/>
</dbReference>
<proteinExistence type="predicted"/>
<dbReference type="InParanoid" id="A0A2K1KPI7"/>
<organism evidence="1">
    <name type="scientific">Physcomitrium patens</name>
    <name type="common">Spreading-leaved earth moss</name>
    <name type="synonym">Physcomitrella patens</name>
    <dbReference type="NCBI Taxonomy" id="3218"/>
    <lineage>
        <taxon>Eukaryota</taxon>
        <taxon>Viridiplantae</taxon>
        <taxon>Streptophyta</taxon>
        <taxon>Embryophyta</taxon>
        <taxon>Bryophyta</taxon>
        <taxon>Bryophytina</taxon>
        <taxon>Bryopsida</taxon>
        <taxon>Funariidae</taxon>
        <taxon>Funariales</taxon>
        <taxon>Funariaceae</taxon>
        <taxon>Physcomitrium</taxon>
    </lineage>
</organism>
<dbReference type="Gramene" id="Pp3c4_22440V3.1">
    <property type="protein sequence ID" value="PAC:32920091.CDS.1"/>
    <property type="gene ID" value="Pp3c4_22440"/>
</dbReference>
<dbReference type="AlphaFoldDB" id="A0A2K1KPI7"/>
<reference evidence="2" key="3">
    <citation type="submission" date="2020-12" db="UniProtKB">
        <authorList>
            <consortium name="EnsemblPlants"/>
        </authorList>
    </citation>
    <scope>IDENTIFICATION</scope>
</reference>
<evidence type="ECO:0000313" key="2">
    <source>
        <dbReference type="EnsemblPlants" id="PAC:32920091.CDS.1"/>
    </source>
</evidence>
<dbReference type="PaxDb" id="3218-PP1S378_13V6.1"/>
<evidence type="ECO:0000313" key="3">
    <source>
        <dbReference type="Proteomes" id="UP000006727"/>
    </source>
</evidence>
<name>A0A2K1KPI7_PHYPA</name>
<reference evidence="1 3" key="2">
    <citation type="journal article" date="2018" name="Plant J.">
        <title>The Physcomitrella patens chromosome-scale assembly reveals moss genome structure and evolution.</title>
        <authorList>
            <person name="Lang D."/>
            <person name="Ullrich K.K."/>
            <person name="Murat F."/>
            <person name="Fuchs J."/>
            <person name="Jenkins J."/>
            <person name="Haas F.B."/>
            <person name="Piednoel M."/>
            <person name="Gundlach H."/>
            <person name="Van Bel M."/>
            <person name="Meyberg R."/>
            <person name="Vives C."/>
            <person name="Morata J."/>
            <person name="Symeonidi A."/>
            <person name="Hiss M."/>
            <person name="Muchero W."/>
            <person name="Kamisugi Y."/>
            <person name="Saleh O."/>
            <person name="Blanc G."/>
            <person name="Decker E.L."/>
            <person name="van Gessel N."/>
            <person name="Grimwood J."/>
            <person name="Hayes R.D."/>
            <person name="Graham S.W."/>
            <person name="Gunter L.E."/>
            <person name="McDaniel S.F."/>
            <person name="Hoernstein S.N.W."/>
            <person name="Larsson A."/>
            <person name="Li F.W."/>
            <person name="Perroud P.F."/>
            <person name="Phillips J."/>
            <person name="Ranjan P."/>
            <person name="Rokshar D.S."/>
            <person name="Rothfels C.J."/>
            <person name="Schneider L."/>
            <person name="Shu S."/>
            <person name="Stevenson D.W."/>
            <person name="Thummler F."/>
            <person name="Tillich M."/>
            <person name="Villarreal Aguilar J.C."/>
            <person name="Widiez T."/>
            <person name="Wong G.K."/>
            <person name="Wymore A."/>
            <person name="Zhang Y."/>
            <person name="Zimmer A.D."/>
            <person name="Quatrano R.S."/>
            <person name="Mayer K.F.X."/>
            <person name="Goodstein D."/>
            <person name="Casacuberta J.M."/>
            <person name="Vandepoele K."/>
            <person name="Reski R."/>
            <person name="Cuming A.C."/>
            <person name="Tuskan G.A."/>
            <person name="Maumus F."/>
            <person name="Salse J."/>
            <person name="Schmutz J."/>
            <person name="Rensing S.A."/>
        </authorList>
    </citation>
    <scope>NUCLEOTIDE SEQUENCE [LARGE SCALE GENOMIC DNA]</scope>
    <source>
        <strain evidence="2 3">cv. Gransden 2004</strain>
    </source>
</reference>
<dbReference type="EnsemblPlants" id="Pp3c4_22440V3.1">
    <property type="protein sequence ID" value="PAC:32920091.CDS.1"/>
    <property type="gene ID" value="Pp3c4_22440"/>
</dbReference>
<sequence length="69" mass="7604">MDLTRMSVVEVTESCSLHHLSISPPRFTPMVALPTTHQDVARPGVRRCEAERRMVISGAGAENEELSRG</sequence>
<reference evidence="1 3" key="1">
    <citation type="journal article" date="2008" name="Science">
        <title>The Physcomitrella genome reveals evolutionary insights into the conquest of land by plants.</title>
        <authorList>
            <person name="Rensing S."/>
            <person name="Lang D."/>
            <person name="Zimmer A."/>
            <person name="Terry A."/>
            <person name="Salamov A."/>
            <person name="Shapiro H."/>
            <person name="Nishiyama T."/>
            <person name="Perroud P.-F."/>
            <person name="Lindquist E."/>
            <person name="Kamisugi Y."/>
            <person name="Tanahashi T."/>
            <person name="Sakakibara K."/>
            <person name="Fujita T."/>
            <person name="Oishi K."/>
            <person name="Shin-I T."/>
            <person name="Kuroki Y."/>
            <person name="Toyoda A."/>
            <person name="Suzuki Y."/>
            <person name="Hashimoto A."/>
            <person name="Yamaguchi K."/>
            <person name="Sugano A."/>
            <person name="Kohara Y."/>
            <person name="Fujiyama A."/>
            <person name="Anterola A."/>
            <person name="Aoki S."/>
            <person name="Ashton N."/>
            <person name="Barbazuk W.B."/>
            <person name="Barker E."/>
            <person name="Bennetzen J."/>
            <person name="Bezanilla M."/>
            <person name="Blankenship R."/>
            <person name="Cho S.H."/>
            <person name="Dutcher S."/>
            <person name="Estelle M."/>
            <person name="Fawcett J.A."/>
            <person name="Gundlach H."/>
            <person name="Hanada K."/>
            <person name="Heyl A."/>
            <person name="Hicks K.A."/>
            <person name="Hugh J."/>
            <person name="Lohr M."/>
            <person name="Mayer K."/>
            <person name="Melkozernov A."/>
            <person name="Murata T."/>
            <person name="Nelson D."/>
            <person name="Pils B."/>
            <person name="Prigge M."/>
            <person name="Reiss B."/>
            <person name="Renner T."/>
            <person name="Rombauts S."/>
            <person name="Rushton P."/>
            <person name="Sanderfoot A."/>
            <person name="Schween G."/>
            <person name="Shiu S.-H."/>
            <person name="Stueber K."/>
            <person name="Theodoulou F.L."/>
            <person name="Tu H."/>
            <person name="Van de Peer Y."/>
            <person name="Verrier P.J."/>
            <person name="Waters E."/>
            <person name="Wood A."/>
            <person name="Yang L."/>
            <person name="Cove D."/>
            <person name="Cuming A."/>
            <person name="Hasebe M."/>
            <person name="Lucas S."/>
            <person name="Mishler D.B."/>
            <person name="Reski R."/>
            <person name="Grigoriev I."/>
            <person name="Quatrano R.S."/>
            <person name="Boore J.L."/>
        </authorList>
    </citation>
    <scope>NUCLEOTIDE SEQUENCE [LARGE SCALE GENOMIC DNA]</scope>
    <source>
        <strain evidence="2 3">cv. Gransden 2004</strain>
    </source>
</reference>
<protein>
    <submittedName>
        <fullName evidence="1 2">Uncharacterized protein</fullName>
    </submittedName>
</protein>
<evidence type="ECO:0000313" key="1">
    <source>
        <dbReference type="EMBL" id="PNR55705.1"/>
    </source>
</evidence>